<protein>
    <submittedName>
        <fullName evidence="1">Rhs element Vgr protein</fullName>
    </submittedName>
</protein>
<comment type="caution">
    <text evidence="1">The sequence shown here is derived from an EMBL/GenBank/DDBJ whole genome shotgun (WGS) entry which is preliminary data.</text>
</comment>
<organism evidence="1 2">
    <name type="scientific">Massilia eburnea</name>
    <dbReference type="NCBI Taxonomy" id="1776165"/>
    <lineage>
        <taxon>Bacteria</taxon>
        <taxon>Pseudomonadati</taxon>
        <taxon>Pseudomonadota</taxon>
        <taxon>Betaproteobacteria</taxon>
        <taxon>Burkholderiales</taxon>
        <taxon>Oxalobacteraceae</taxon>
        <taxon>Telluria group</taxon>
        <taxon>Massilia</taxon>
    </lineage>
</organism>
<gene>
    <name evidence="1" type="ORF">GM658_26420</name>
</gene>
<evidence type="ECO:0000313" key="1">
    <source>
        <dbReference type="EMBL" id="MTW14155.1"/>
    </source>
</evidence>
<dbReference type="RefSeq" id="WP_155457103.1">
    <property type="nucleotide sequence ID" value="NZ_WNKX01000035.1"/>
</dbReference>
<reference evidence="1 2" key="1">
    <citation type="submission" date="2019-11" db="EMBL/GenBank/DDBJ databases">
        <title>Type strains purchased from KCTC, JCM and DSMZ.</title>
        <authorList>
            <person name="Lu H."/>
        </authorList>
    </citation>
    <scope>NUCLEOTIDE SEQUENCE [LARGE SCALE GENOMIC DNA]</scope>
    <source>
        <strain evidence="1 2">JCM 31587</strain>
    </source>
</reference>
<sequence>MEVIARPLTSGEIALARLVFGSAIDYRRVRIHNTRFIPFLQRKDVCITPNGELYFHISRYRPDFSLATPPEQQWFMHEMAHVWQYQLGYPVMWRGAIRLGLRYDYEVSPQLRLCDFNMEAQAEVLADYFALVYQRESDPGVYADMLCDFLRDPSSPSNLPRMLFSRPPERPGGC</sequence>
<evidence type="ECO:0000313" key="2">
    <source>
        <dbReference type="Proteomes" id="UP000472320"/>
    </source>
</evidence>
<dbReference type="Proteomes" id="UP000472320">
    <property type="component" value="Unassembled WGS sequence"/>
</dbReference>
<dbReference type="OrthoDB" id="8686772at2"/>
<dbReference type="AlphaFoldDB" id="A0A6L6QPN4"/>
<name>A0A6L6QPN4_9BURK</name>
<proteinExistence type="predicted"/>
<accession>A0A6L6QPN4</accession>
<keyword evidence="2" id="KW-1185">Reference proteome</keyword>
<dbReference type="EMBL" id="WNKX01000035">
    <property type="protein sequence ID" value="MTW14155.1"/>
    <property type="molecule type" value="Genomic_DNA"/>
</dbReference>